<dbReference type="EMBL" id="NCKU01009152">
    <property type="protein sequence ID" value="RWS01470.1"/>
    <property type="molecule type" value="Genomic_DNA"/>
</dbReference>
<dbReference type="PANTHER" id="PTHR11552">
    <property type="entry name" value="GLUCOSE-METHANOL-CHOLINE GMC OXIDOREDUCTASE"/>
    <property type="match status" value="1"/>
</dbReference>
<evidence type="ECO:0000313" key="5">
    <source>
        <dbReference type="EMBL" id="RWS01470.1"/>
    </source>
</evidence>
<evidence type="ECO:0000256" key="3">
    <source>
        <dbReference type="SAM" id="SignalP"/>
    </source>
</evidence>
<dbReference type="AlphaFoldDB" id="A0A443QEN8"/>
<evidence type="ECO:0000259" key="4">
    <source>
        <dbReference type="PROSITE" id="PS00623"/>
    </source>
</evidence>
<dbReference type="InterPro" id="IPR036188">
    <property type="entry name" value="FAD/NAD-bd_sf"/>
</dbReference>
<dbReference type="Proteomes" id="UP000285301">
    <property type="component" value="Unassembled WGS sequence"/>
</dbReference>
<feature type="chain" id="PRO_5019529965" evidence="3">
    <location>
        <begin position="27"/>
        <end position="198"/>
    </location>
</feature>
<dbReference type="SUPFAM" id="SSF51905">
    <property type="entry name" value="FAD/NAD(P)-binding domain"/>
    <property type="match status" value="1"/>
</dbReference>
<evidence type="ECO:0000256" key="2">
    <source>
        <dbReference type="RuleBase" id="RU003968"/>
    </source>
</evidence>
<evidence type="ECO:0000313" key="6">
    <source>
        <dbReference type="Proteomes" id="UP000285301"/>
    </source>
</evidence>
<dbReference type="PANTHER" id="PTHR11552:SF227">
    <property type="entry name" value="GLUCOSE DEHYDROGENASE [FAD, QUINONE]-LIKE PROTEIN"/>
    <property type="match status" value="1"/>
</dbReference>
<dbReference type="InterPro" id="IPR012132">
    <property type="entry name" value="GMC_OxRdtase"/>
</dbReference>
<accession>A0A443QEN8</accession>
<dbReference type="InterPro" id="IPR000172">
    <property type="entry name" value="GMC_OxRdtase_N"/>
</dbReference>
<gene>
    <name evidence="5" type="ORF">B4U79_05306</name>
</gene>
<comment type="similarity">
    <text evidence="1 2">Belongs to the GMC oxidoreductase family.</text>
</comment>
<name>A0A443QEN8_9ACAR</name>
<protein>
    <submittedName>
        <fullName evidence="5">Glucose dehydrogenase (Acceptor)-like protein 3</fullName>
    </submittedName>
</protein>
<reference evidence="5 6" key="1">
    <citation type="journal article" date="2018" name="Gigascience">
        <title>Genomes of trombidid mites reveal novel predicted allergens and laterally-transferred genes associated with secondary metabolism.</title>
        <authorList>
            <person name="Dong X."/>
            <person name="Chaisiri K."/>
            <person name="Xia D."/>
            <person name="Armstrong S.D."/>
            <person name="Fang Y."/>
            <person name="Donnelly M.J."/>
            <person name="Kadowaki T."/>
            <person name="McGarry J.W."/>
            <person name="Darby A.C."/>
            <person name="Makepeace B.L."/>
        </authorList>
    </citation>
    <scope>NUCLEOTIDE SEQUENCE [LARGE SCALE GENOMIC DNA]</scope>
    <source>
        <strain evidence="5">UoL-WK</strain>
    </source>
</reference>
<sequence>MKEINLSLHVLVTFLTILFARNYCHSFTVARNNWDSEYDYIIIGGGSAGAVMASRLSENPQWKVLLLEAGGSENILTDIPLSAANLQMTPLDWAYQTEPQKAACYGLKNRRMHWPRGRVLGGSSVLNYMLYTRGNRRDYDNWARLGCYGWSYEEVLPYFIKSEDNQDPQIAENGFHGVGGYLTVMASPDPTPIGKAFP</sequence>
<keyword evidence="3" id="KW-0732">Signal</keyword>
<dbReference type="GO" id="GO:0050660">
    <property type="term" value="F:flavin adenine dinucleotide binding"/>
    <property type="evidence" value="ECO:0007669"/>
    <property type="project" value="InterPro"/>
</dbReference>
<feature type="signal peptide" evidence="3">
    <location>
        <begin position="1"/>
        <end position="26"/>
    </location>
</feature>
<dbReference type="OrthoDB" id="6511838at2759"/>
<comment type="caution">
    <text evidence="5">The sequence shown here is derived from an EMBL/GenBank/DDBJ whole genome shotgun (WGS) entry which is preliminary data.</text>
</comment>
<evidence type="ECO:0000256" key="1">
    <source>
        <dbReference type="ARBA" id="ARBA00010790"/>
    </source>
</evidence>
<keyword evidence="2" id="KW-0285">Flavoprotein</keyword>
<keyword evidence="2" id="KW-0274">FAD</keyword>
<dbReference type="GO" id="GO:0016614">
    <property type="term" value="F:oxidoreductase activity, acting on CH-OH group of donors"/>
    <property type="evidence" value="ECO:0007669"/>
    <property type="project" value="InterPro"/>
</dbReference>
<dbReference type="STRING" id="1965070.A0A443QEN8"/>
<feature type="domain" description="Glucose-methanol-choline oxidoreductase N-terminal" evidence="4">
    <location>
        <begin position="117"/>
        <end position="140"/>
    </location>
</feature>
<dbReference type="Pfam" id="PF00732">
    <property type="entry name" value="GMC_oxred_N"/>
    <property type="match status" value="1"/>
</dbReference>
<feature type="non-terminal residue" evidence="5">
    <location>
        <position position="198"/>
    </location>
</feature>
<dbReference type="Gene3D" id="3.50.50.60">
    <property type="entry name" value="FAD/NAD(P)-binding domain"/>
    <property type="match status" value="1"/>
</dbReference>
<keyword evidence="6" id="KW-1185">Reference proteome</keyword>
<dbReference type="PROSITE" id="PS00623">
    <property type="entry name" value="GMC_OXRED_1"/>
    <property type="match status" value="1"/>
</dbReference>
<organism evidence="5 6">
    <name type="scientific">Dinothrombium tinctorium</name>
    <dbReference type="NCBI Taxonomy" id="1965070"/>
    <lineage>
        <taxon>Eukaryota</taxon>
        <taxon>Metazoa</taxon>
        <taxon>Ecdysozoa</taxon>
        <taxon>Arthropoda</taxon>
        <taxon>Chelicerata</taxon>
        <taxon>Arachnida</taxon>
        <taxon>Acari</taxon>
        <taxon>Acariformes</taxon>
        <taxon>Trombidiformes</taxon>
        <taxon>Prostigmata</taxon>
        <taxon>Anystina</taxon>
        <taxon>Parasitengona</taxon>
        <taxon>Trombidioidea</taxon>
        <taxon>Trombidiidae</taxon>
        <taxon>Dinothrombium</taxon>
    </lineage>
</organism>
<proteinExistence type="inferred from homology"/>